<organism evidence="3 4">
    <name type="scientific">Halopenitus persicus</name>
    <dbReference type="NCBI Taxonomy" id="1048396"/>
    <lineage>
        <taxon>Archaea</taxon>
        <taxon>Methanobacteriati</taxon>
        <taxon>Methanobacteriota</taxon>
        <taxon>Stenosarchaea group</taxon>
        <taxon>Halobacteria</taxon>
        <taxon>Halobacteriales</taxon>
        <taxon>Haloferacaceae</taxon>
        <taxon>Halopenitus</taxon>
    </lineage>
</organism>
<keyword evidence="4" id="KW-1185">Reference proteome</keyword>
<dbReference type="AlphaFoldDB" id="A0A1H3M222"/>
<feature type="domain" description="DUF7344" evidence="2">
    <location>
        <begin position="15"/>
        <end position="92"/>
    </location>
</feature>
<accession>A0A1H3M222</accession>
<dbReference type="Pfam" id="PF24035">
    <property type="entry name" value="DUF7344"/>
    <property type="match status" value="1"/>
</dbReference>
<keyword evidence="1" id="KW-1133">Transmembrane helix</keyword>
<dbReference type="Proteomes" id="UP000199079">
    <property type="component" value="Unassembled WGS sequence"/>
</dbReference>
<evidence type="ECO:0000313" key="3">
    <source>
        <dbReference type="EMBL" id="SDY70085.1"/>
    </source>
</evidence>
<keyword evidence="1" id="KW-0812">Transmembrane</keyword>
<keyword evidence="1" id="KW-0472">Membrane</keyword>
<evidence type="ECO:0000256" key="1">
    <source>
        <dbReference type="SAM" id="Phobius"/>
    </source>
</evidence>
<reference evidence="4" key="1">
    <citation type="submission" date="2016-10" db="EMBL/GenBank/DDBJ databases">
        <authorList>
            <person name="Varghese N."/>
            <person name="Submissions S."/>
        </authorList>
    </citation>
    <scope>NUCLEOTIDE SEQUENCE [LARGE SCALE GENOMIC DNA]</scope>
    <source>
        <strain evidence="4">DC30,IBRC 10041,KCTC 4046</strain>
    </source>
</reference>
<proteinExistence type="predicted"/>
<protein>
    <recommendedName>
        <fullName evidence="2">DUF7344 domain-containing protein</fullName>
    </recommendedName>
</protein>
<name>A0A1H3M222_9EURY</name>
<evidence type="ECO:0000313" key="4">
    <source>
        <dbReference type="Proteomes" id="UP000199079"/>
    </source>
</evidence>
<gene>
    <name evidence="3" type="ORF">SAMN05216564_10884</name>
</gene>
<dbReference type="EMBL" id="FNPC01000008">
    <property type="protein sequence ID" value="SDY70085.1"/>
    <property type="molecule type" value="Genomic_DNA"/>
</dbReference>
<feature type="transmembrane region" description="Helical" evidence="1">
    <location>
        <begin position="117"/>
        <end position="139"/>
    </location>
</feature>
<sequence length="182" mass="20372">MPMFRTNDLPESDVYTVLANARRREAVRHLTTSNGTVTLGGLATEIAVEETGESPPPQAAYESVRSSLRQTHLPMLDDLGIVEYDPNTHVIRLRERARDVDTYMEVITSYGITWGELYRTLGVLSLALVVAALLDAPLVGRVDPLLWASLSLFAFAVAIGAQFWTHRWYVLRSLRGFERGVR</sequence>
<dbReference type="RefSeq" id="WP_021074681.1">
    <property type="nucleotide sequence ID" value="NZ_FNPC01000008.1"/>
</dbReference>
<evidence type="ECO:0000259" key="2">
    <source>
        <dbReference type="Pfam" id="PF24035"/>
    </source>
</evidence>
<feature type="transmembrane region" description="Helical" evidence="1">
    <location>
        <begin position="145"/>
        <end position="165"/>
    </location>
</feature>
<dbReference type="InterPro" id="IPR055768">
    <property type="entry name" value="DUF7344"/>
</dbReference>